<dbReference type="GO" id="GO:0016787">
    <property type="term" value="F:hydrolase activity"/>
    <property type="evidence" value="ECO:0007669"/>
    <property type="project" value="UniProtKB-KW"/>
</dbReference>
<keyword evidence="6" id="KW-1185">Reference proteome</keyword>
<reference evidence="5" key="1">
    <citation type="submission" date="2022-06" db="EMBL/GenBank/DDBJ databases">
        <authorList>
            <consortium name="SYNGENTA / RWTH Aachen University"/>
        </authorList>
    </citation>
    <scope>NUCLEOTIDE SEQUENCE</scope>
</reference>
<dbReference type="InterPro" id="IPR027417">
    <property type="entry name" value="P-loop_NTPase"/>
</dbReference>
<dbReference type="InterPro" id="IPR001650">
    <property type="entry name" value="Helicase_C-like"/>
</dbReference>
<dbReference type="PANTHER" id="PTHR45626">
    <property type="entry name" value="TRANSCRIPTION TERMINATION FACTOR 2-RELATED"/>
    <property type="match status" value="1"/>
</dbReference>
<keyword evidence="3" id="KW-0067">ATP-binding</keyword>
<dbReference type="Proteomes" id="UP001153365">
    <property type="component" value="Unassembled WGS sequence"/>
</dbReference>
<keyword evidence="1" id="KW-0547">Nucleotide-binding</keyword>
<dbReference type="InterPro" id="IPR050628">
    <property type="entry name" value="SNF2_RAD54_helicase_TF"/>
</dbReference>
<dbReference type="GO" id="GO:0008094">
    <property type="term" value="F:ATP-dependent activity, acting on DNA"/>
    <property type="evidence" value="ECO:0007669"/>
    <property type="project" value="TreeGrafter"/>
</dbReference>
<sequence length="60" mass="6592">MLYFETETSCEVLLASIVAAGTGLNIVCADTAVIMEPNWNPAIEYQALDRLHRIGQKNPV</sequence>
<evidence type="ECO:0000259" key="4">
    <source>
        <dbReference type="Pfam" id="PF00271"/>
    </source>
</evidence>
<proteinExistence type="predicted"/>
<dbReference type="InterPro" id="IPR049730">
    <property type="entry name" value="SNF2/RAD54-like_C"/>
</dbReference>
<dbReference type="PANTHER" id="PTHR45626:SF22">
    <property type="entry name" value="DNA REPAIR PROTEIN RAD5"/>
    <property type="match status" value="1"/>
</dbReference>
<dbReference type="CDD" id="cd18793">
    <property type="entry name" value="SF2_C_SNF"/>
    <property type="match status" value="1"/>
</dbReference>
<keyword evidence="2 5" id="KW-0378">Hydrolase</keyword>
<name>A0AAV0BE56_PHAPC</name>
<evidence type="ECO:0000313" key="5">
    <source>
        <dbReference type="EMBL" id="CAH7684673.1"/>
    </source>
</evidence>
<dbReference type="SUPFAM" id="SSF52540">
    <property type="entry name" value="P-loop containing nucleoside triphosphate hydrolases"/>
    <property type="match status" value="1"/>
</dbReference>
<gene>
    <name evidence="5" type="ORF">PPACK8108_LOCUS19053</name>
</gene>
<evidence type="ECO:0000313" key="6">
    <source>
        <dbReference type="Proteomes" id="UP001153365"/>
    </source>
</evidence>
<accession>A0AAV0BE56</accession>
<dbReference type="AlphaFoldDB" id="A0AAV0BE56"/>
<dbReference type="GO" id="GO:0005524">
    <property type="term" value="F:ATP binding"/>
    <property type="evidence" value="ECO:0007669"/>
    <property type="project" value="UniProtKB-KW"/>
</dbReference>
<dbReference type="GO" id="GO:0006281">
    <property type="term" value="P:DNA repair"/>
    <property type="evidence" value="ECO:0007669"/>
    <property type="project" value="TreeGrafter"/>
</dbReference>
<evidence type="ECO:0000256" key="3">
    <source>
        <dbReference type="ARBA" id="ARBA00022840"/>
    </source>
</evidence>
<dbReference type="EMBL" id="CALTRL010005632">
    <property type="protein sequence ID" value="CAH7684673.1"/>
    <property type="molecule type" value="Genomic_DNA"/>
</dbReference>
<organism evidence="5 6">
    <name type="scientific">Phakopsora pachyrhizi</name>
    <name type="common">Asian soybean rust disease fungus</name>
    <dbReference type="NCBI Taxonomy" id="170000"/>
    <lineage>
        <taxon>Eukaryota</taxon>
        <taxon>Fungi</taxon>
        <taxon>Dikarya</taxon>
        <taxon>Basidiomycota</taxon>
        <taxon>Pucciniomycotina</taxon>
        <taxon>Pucciniomycetes</taxon>
        <taxon>Pucciniales</taxon>
        <taxon>Phakopsoraceae</taxon>
        <taxon>Phakopsora</taxon>
    </lineage>
</organism>
<dbReference type="GO" id="GO:0005634">
    <property type="term" value="C:nucleus"/>
    <property type="evidence" value="ECO:0007669"/>
    <property type="project" value="TreeGrafter"/>
</dbReference>
<evidence type="ECO:0000256" key="2">
    <source>
        <dbReference type="ARBA" id="ARBA00022801"/>
    </source>
</evidence>
<feature type="domain" description="Helicase C-terminal" evidence="4">
    <location>
        <begin position="7"/>
        <end position="55"/>
    </location>
</feature>
<dbReference type="Pfam" id="PF00271">
    <property type="entry name" value="Helicase_C"/>
    <property type="match status" value="1"/>
</dbReference>
<comment type="caution">
    <text evidence="5">The sequence shown here is derived from an EMBL/GenBank/DDBJ whole genome shotgun (WGS) entry which is preliminary data.</text>
</comment>
<dbReference type="Gene3D" id="3.40.50.300">
    <property type="entry name" value="P-loop containing nucleotide triphosphate hydrolases"/>
    <property type="match status" value="1"/>
</dbReference>
<evidence type="ECO:0000256" key="1">
    <source>
        <dbReference type="ARBA" id="ARBA00022741"/>
    </source>
</evidence>
<protein>
    <submittedName>
        <fullName evidence="5">P-loop containing nucleoside triphosphate hydrolase protein</fullName>
    </submittedName>
</protein>